<sequence length="435" mass="45969">MDAGSVTFLVFLFLVGFLASGTAIFVAIICTCAVSLTLFLGFDVQRLGATLARILIRSSSAWELSAIPLFIWMGEIVHRTSLVAGLFKGLAHLVRRLPGGLLHTNVIGSAMFAAVCGSSTATTATVGKIFLGELGKRGYDRSISIGSLAGSGTLGLLIPPSIIMIIYGLLAQVSIIQLFAAGILPGLLIAGLYSLYIALRTGRGSAPPPQDTEDDPISTARALLYLMPVVSLMLLVLGSIYSGYATPSESATIGVAGALLLTLLRGELTWRLLLETVQGAVPMSCTIIMLMAAAAFLSTTMGFLHIPQDVASIIGGLNLGPYALLLVLSVFYLVLGLLLDGISITVMTLPITLPLIVANGIDPLWFGIFLIVMVELAQVTPPVGFNLFVIQGISGETVLQIARHAFPFFLLMCLAAVLLAIFPQIVLWLPHALYK</sequence>
<evidence type="ECO:0000256" key="4">
    <source>
        <dbReference type="ARBA" id="ARBA00022692"/>
    </source>
</evidence>
<evidence type="ECO:0000313" key="9">
    <source>
        <dbReference type="EMBL" id="GHF49790.1"/>
    </source>
</evidence>
<comment type="similarity">
    <text evidence="7">Belongs to the TRAP transporter large permease family.</text>
</comment>
<dbReference type="InterPro" id="IPR004681">
    <property type="entry name" value="TRAP_DctM"/>
</dbReference>
<feature type="transmembrane region" description="Helical" evidence="7">
    <location>
        <begin position="220"/>
        <end position="244"/>
    </location>
</feature>
<comment type="function">
    <text evidence="7">Part of the tripartite ATP-independent periplasmic (TRAP) transport system.</text>
</comment>
<feature type="transmembrane region" description="Helical" evidence="7">
    <location>
        <begin position="175"/>
        <end position="199"/>
    </location>
</feature>
<reference evidence="9" key="1">
    <citation type="journal article" date="2014" name="Int. J. Syst. Evol. Microbiol.">
        <title>Complete genome sequence of Corynebacterium casei LMG S-19264T (=DSM 44701T), isolated from a smear-ripened cheese.</title>
        <authorList>
            <consortium name="US DOE Joint Genome Institute (JGI-PGF)"/>
            <person name="Walter F."/>
            <person name="Albersmeier A."/>
            <person name="Kalinowski J."/>
            <person name="Ruckert C."/>
        </authorList>
    </citation>
    <scope>NUCLEOTIDE SEQUENCE</scope>
    <source>
        <strain evidence="9">KCTC 42650</strain>
    </source>
</reference>
<evidence type="ECO:0000313" key="10">
    <source>
        <dbReference type="Proteomes" id="UP000626220"/>
    </source>
</evidence>
<feature type="transmembrane region" description="Helical" evidence="7">
    <location>
        <begin position="12"/>
        <end position="42"/>
    </location>
</feature>
<accession>A0A8J3GWQ6</accession>
<keyword evidence="10" id="KW-1185">Reference proteome</keyword>
<reference evidence="9" key="2">
    <citation type="submission" date="2020-09" db="EMBL/GenBank/DDBJ databases">
        <authorList>
            <person name="Sun Q."/>
            <person name="Kim S."/>
        </authorList>
    </citation>
    <scope>NUCLEOTIDE SEQUENCE</scope>
    <source>
        <strain evidence="9">KCTC 42650</strain>
    </source>
</reference>
<dbReference type="RefSeq" id="WP_189680132.1">
    <property type="nucleotide sequence ID" value="NZ_BNCJ01000004.1"/>
</dbReference>
<gene>
    <name evidence="9" type="ORF">GCM10017056_22060</name>
</gene>
<evidence type="ECO:0000256" key="6">
    <source>
        <dbReference type="ARBA" id="ARBA00023136"/>
    </source>
</evidence>
<dbReference type="GO" id="GO:0022857">
    <property type="term" value="F:transmembrane transporter activity"/>
    <property type="evidence" value="ECO:0007669"/>
    <property type="project" value="UniProtKB-UniRule"/>
</dbReference>
<dbReference type="PIRSF" id="PIRSF006066">
    <property type="entry name" value="HI0050"/>
    <property type="match status" value="1"/>
</dbReference>
<feature type="transmembrane region" description="Helical" evidence="7">
    <location>
        <begin position="408"/>
        <end position="429"/>
    </location>
</feature>
<comment type="caution">
    <text evidence="7">Lacks conserved residue(s) required for the propagation of feature annotation.</text>
</comment>
<evidence type="ECO:0000256" key="3">
    <source>
        <dbReference type="ARBA" id="ARBA00022519"/>
    </source>
</evidence>
<comment type="subcellular location">
    <subcellularLocation>
        <location evidence="1 7">Cell inner membrane</location>
        <topology evidence="1 7">Multi-pass membrane protein</topology>
    </subcellularLocation>
</comment>
<evidence type="ECO:0000256" key="2">
    <source>
        <dbReference type="ARBA" id="ARBA00022475"/>
    </source>
</evidence>
<dbReference type="GO" id="GO:0005886">
    <property type="term" value="C:plasma membrane"/>
    <property type="evidence" value="ECO:0007669"/>
    <property type="project" value="UniProtKB-SubCell"/>
</dbReference>
<keyword evidence="4 7" id="KW-0812">Transmembrane</keyword>
<name>A0A8J3GWQ6_9RHOB</name>
<feature type="transmembrane region" description="Helical" evidence="7">
    <location>
        <begin position="250"/>
        <end position="268"/>
    </location>
</feature>
<keyword evidence="6 7" id="KW-0472">Membrane</keyword>
<feature type="domain" description="TRAP C4-dicarboxylate transport system permease DctM subunit" evidence="8">
    <location>
        <begin position="12"/>
        <end position="425"/>
    </location>
</feature>
<dbReference type="PANTHER" id="PTHR33362:SF5">
    <property type="entry name" value="C4-DICARBOXYLATE TRAP TRANSPORTER LARGE PERMEASE PROTEIN DCTM"/>
    <property type="match status" value="1"/>
</dbReference>
<keyword evidence="7" id="KW-0813">Transport</keyword>
<protein>
    <recommendedName>
        <fullName evidence="7">TRAP transporter large permease protein</fullName>
    </recommendedName>
</protein>
<feature type="transmembrane region" description="Helical" evidence="7">
    <location>
        <begin position="106"/>
        <end position="131"/>
    </location>
</feature>
<dbReference type="NCBIfam" id="TIGR00786">
    <property type="entry name" value="dctM"/>
    <property type="match status" value="1"/>
</dbReference>
<evidence type="ECO:0000256" key="7">
    <source>
        <dbReference type="RuleBase" id="RU369079"/>
    </source>
</evidence>
<dbReference type="Pfam" id="PF06808">
    <property type="entry name" value="DctM"/>
    <property type="match status" value="1"/>
</dbReference>
<dbReference type="AlphaFoldDB" id="A0A8J3GWQ6"/>
<keyword evidence="2" id="KW-1003">Cell membrane</keyword>
<proteinExistence type="inferred from homology"/>
<feature type="transmembrane region" description="Helical" evidence="7">
    <location>
        <begin position="143"/>
        <end position="169"/>
    </location>
</feature>
<keyword evidence="5 7" id="KW-1133">Transmembrane helix</keyword>
<feature type="transmembrane region" description="Helical" evidence="7">
    <location>
        <begin position="319"/>
        <end position="339"/>
    </location>
</feature>
<evidence type="ECO:0000256" key="1">
    <source>
        <dbReference type="ARBA" id="ARBA00004429"/>
    </source>
</evidence>
<dbReference type="Proteomes" id="UP000626220">
    <property type="component" value="Unassembled WGS sequence"/>
</dbReference>
<dbReference type="EMBL" id="BNCJ01000004">
    <property type="protein sequence ID" value="GHF49790.1"/>
    <property type="molecule type" value="Genomic_DNA"/>
</dbReference>
<comment type="caution">
    <text evidence="9">The sequence shown here is derived from an EMBL/GenBank/DDBJ whole genome shotgun (WGS) entry which is preliminary data.</text>
</comment>
<dbReference type="PANTHER" id="PTHR33362">
    <property type="entry name" value="SIALIC ACID TRAP TRANSPORTER PERMEASE PROTEIN SIAT-RELATED"/>
    <property type="match status" value="1"/>
</dbReference>
<organism evidence="9 10">
    <name type="scientific">Seohaeicola zhoushanensis</name>
    <dbReference type="NCBI Taxonomy" id="1569283"/>
    <lineage>
        <taxon>Bacteria</taxon>
        <taxon>Pseudomonadati</taxon>
        <taxon>Pseudomonadota</taxon>
        <taxon>Alphaproteobacteria</taxon>
        <taxon>Rhodobacterales</taxon>
        <taxon>Roseobacteraceae</taxon>
        <taxon>Seohaeicola</taxon>
    </lineage>
</organism>
<evidence type="ECO:0000256" key="5">
    <source>
        <dbReference type="ARBA" id="ARBA00022989"/>
    </source>
</evidence>
<evidence type="ECO:0000259" key="8">
    <source>
        <dbReference type="Pfam" id="PF06808"/>
    </source>
</evidence>
<comment type="subunit">
    <text evidence="7">The complex comprises the extracytoplasmic solute receptor protein and the two transmembrane proteins.</text>
</comment>
<dbReference type="InterPro" id="IPR010656">
    <property type="entry name" value="DctM"/>
</dbReference>
<keyword evidence="3 7" id="KW-0997">Cell inner membrane</keyword>
<feature type="transmembrane region" description="Helical" evidence="7">
    <location>
        <begin position="280"/>
        <end position="299"/>
    </location>
</feature>